<evidence type="ECO:0000259" key="6">
    <source>
        <dbReference type="PROSITE" id="PS51154"/>
    </source>
</evidence>
<comment type="subcellular location">
    <subcellularLocation>
        <location evidence="1">Nucleus</location>
    </subcellularLocation>
</comment>
<reference evidence="7 8" key="1">
    <citation type="journal article" date="2021" name="Sci. Rep.">
        <title>Chromosome anchoring in Senegalese sole (Solea senegalensis) reveals sex-associated markers and genome rearrangements in flatfish.</title>
        <authorList>
            <person name="Guerrero-Cozar I."/>
            <person name="Gomez-Garrido J."/>
            <person name="Berbel C."/>
            <person name="Martinez-Blanch J.F."/>
            <person name="Alioto T."/>
            <person name="Claros M.G."/>
            <person name="Gagnaire P.A."/>
            <person name="Manchado M."/>
        </authorList>
    </citation>
    <scope>NUCLEOTIDE SEQUENCE [LARGE SCALE GENOMIC DNA]</scope>
    <source>
        <strain evidence="7">Sse05_10M</strain>
    </source>
</reference>
<dbReference type="InterPro" id="IPR002589">
    <property type="entry name" value="Macro_dom"/>
</dbReference>
<evidence type="ECO:0000256" key="1">
    <source>
        <dbReference type="ARBA" id="ARBA00004123"/>
    </source>
</evidence>
<accession>A0AAV6RDS9</accession>
<dbReference type="CDD" id="cd02907">
    <property type="entry name" value="Macro_Af1521_BAL-like"/>
    <property type="match status" value="1"/>
</dbReference>
<dbReference type="GO" id="GO:0003950">
    <property type="term" value="F:NAD+ poly-ADP-ribosyltransferase activity"/>
    <property type="evidence" value="ECO:0007669"/>
    <property type="project" value="TreeGrafter"/>
</dbReference>
<dbReference type="GO" id="GO:0003714">
    <property type="term" value="F:transcription corepressor activity"/>
    <property type="evidence" value="ECO:0007669"/>
    <property type="project" value="TreeGrafter"/>
</dbReference>
<dbReference type="SMART" id="SM00506">
    <property type="entry name" value="A1pp"/>
    <property type="match status" value="2"/>
</dbReference>
<feature type="domain" description="Macro" evidence="6">
    <location>
        <begin position="61"/>
        <end position="252"/>
    </location>
</feature>
<dbReference type="EMBL" id="JAGKHQ010000012">
    <property type="protein sequence ID" value="KAG7503541.1"/>
    <property type="molecule type" value="Genomic_DNA"/>
</dbReference>
<evidence type="ECO:0000313" key="8">
    <source>
        <dbReference type="Proteomes" id="UP000693946"/>
    </source>
</evidence>
<evidence type="ECO:0000256" key="3">
    <source>
        <dbReference type="ARBA" id="ARBA00022679"/>
    </source>
</evidence>
<gene>
    <name evidence="7" type="ORF">JOB18_040417</name>
</gene>
<dbReference type="GO" id="GO:0005634">
    <property type="term" value="C:nucleus"/>
    <property type="evidence" value="ECO:0007669"/>
    <property type="project" value="UniProtKB-SubCell"/>
</dbReference>
<dbReference type="PANTHER" id="PTHR14453">
    <property type="entry name" value="PARP/ZINC FINGER CCCH TYPE DOMAIN CONTAINING PROTEIN"/>
    <property type="match status" value="1"/>
</dbReference>
<dbReference type="GO" id="GO:0010629">
    <property type="term" value="P:negative regulation of gene expression"/>
    <property type="evidence" value="ECO:0007669"/>
    <property type="project" value="TreeGrafter"/>
</dbReference>
<evidence type="ECO:0000256" key="2">
    <source>
        <dbReference type="ARBA" id="ARBA00022676"/>
    </source>
</evidence>
<keyword evidence="2" id="KW-0328">Glycosyltransferase</keyword>
<sequence length="756" mass="83529">MSATTVVVPLPESTVSIVRQCGPTLIDVLLSKFGCMTVIEGVDFEQDPTVSWQRKSKVVAEKRFTCALRGAVKVSVWKDDLVNLQVDAVVNAANPKLQHYGGLALALSIAGGPQVQKDSDDYIKQHGDLQTGDAVIGDSGSLPCKKLIHAVGPCLPPHSSKSEVTSGQVLLEKAIRSILDKVREHHLKTVAIPAISSGLFNFPLPLCADTIVSTVKHYYDHLKTGHRPEEILLVNNDEPSVRAMEKACREILHSHPPKTHSYAAVDKTISVHIDNVLLTLTYGKIEEQQTDVIVNTARSDYNLSFGEIANAVLKKAGPGIQQEIFRNPKKDKIIATAGHNLQCKKVYHTFCTEKGAHSAEQTLSASVLECLWTAVSDRHSSIAFPAIGTGALGFSKKHAAHIMSDAVADFALKSGCQLEVVFVIFPSDKDTFKAFEQEMGSLRKRAQNPSFPQAGMPRDHFHDTKPPTPHISLIGPSDELTREARRWLTHLLQSSGDVTICNNFIQHLGDNEYVALCQLTEKGIFIEESFENGHSEIKLIGSPSDFVVVAAVQVEAMLCHVQKEFVREEERAMHMMSAENVSFFKKKTVSSVSDEFNRKFTKLKKDGLRMVKLEKVENPALEMIFEVKKKQLQCYTHDKMFQRIPAQFCDMISRIGFHTVCAPPAEPAFGEGIYFTGTVKRAMQVWKQQKEEYVYFVEADVLKGKSTSGKPGLIVPPARETNPQSLYDSVSGGPDVCVIFSGYQALPKYIITCEAM</sequence>
<dbReference type="GO" id="GO:0070212">
    <property type="term" value="P:protein poly-ADP-ribosylation"/>
    <property type="evidence" value="ECO:0007669"/>
    <property type="project" value="TreeGrafter"/>
</dbReference>
<dbReference type="InterPro" id="IPR052056">
    <property type="entry name" value="Mono-ARTD/PARP"/>
</dbReference>
<dbReference type="Proteomes" id="UP000693946">
    <property type="component" value="Linkage Group LG2"/>
</dbReference>
<dbReference type="GO" id="GO:0060335">
    <property type="term" value="P:positive regulation of type II interferon-mediated signaling pathway"/>
    <property type="evidence" value="ECO:0007669"/>
    <property type="project" value="TreeGrafter"/>
</dbReference>
<keyword evidence="3" id="KW-0808">Transferase</keyword>
<comment type="caution">
    <text evidence="7">The sequence shown here is derived from an EMBL/GenBank/DDBJ whole genome shotgun (WGS) entry which is preliminary data.</text>
</comment>
<keyword evidence="5" id="KW-0539">Nucleus</keyword>
<dbReference type="GO" id="GO:0005737">
    <property type="term" value="C:cytoplasm"/>
    <property type="evidence" value="ECO:0007669"/>
    <property type="project" value="TreeGrafter"/>
</dbReference>
<dbReference type="Pfam" id="PF01661">
    <property type="entry name" value="Macro"/>
    <property type="match status" value="2"/>
</dbReference>
<feature type="domain" description="Macro" evidence="6">
    <location>
        <begin position="265"/>
        <end position="443"/>
    </location>
</feature>
<dbReference type="GO" id="GO:1990404">
    <property type="term" value="F:NAD+-protein mono-ADP-ribosyltransferase activity"/>
    <property type="evidence" value="ECO:0007669"/>
    <property type="project" value="TreeGrafter"/>
</dbReference>
<keyword evidence="4" id="KW-0520">NAD</keyword>
<keyword evidence="8" id="KW-1185">Reference proteome</keyword>
<dbReference type="AlphaFoldDB" id="A0AAV6RDS9"/>
<proteinExistence type="predicted"/>
<evidence type="ECO:0000313" key="7">
    <source>
        <dbReference type="EMBL" id="KAG7503541.1"/>
    </source>
</evidence>
<dbReference type="PANTHER" id="PTHR14453:SF70">
    <property type="entry name" value="PROTEIN MONO-ADP-RIBOSYLTRANSFERASE PARP9"/>
    <property type="match status" value="1"/>
</dbReference>
<dbReference type="GO" id="GO:0044389">
    <property type="term" value="F:ubiquitin-like protein ligase binding"/>
    <property type="evidence" value="ECO:0007669"/>
    <property type="project" value="TreeGrafter"/>
</dbReference>
<organism evidence="7 8">
    <name type="scientific">Solea senegalensis</name>
    <name type="common">Senegalese sole</name>
    <dbReference type="NCBI Taxonomy" id="28829"/>
    <lineage>
        <taxon>Eukaryota</taxon>
        <taxon>Metazoa</taxon>
        <taxon>Chordata</taxon>
        <taxon>Craniata</taxon>
        <taxon>Vertebrata</taxon>
        <taxon>Euteleostomi</taxon>
        <taxon>Actinopterygii</taxon>
        <taxon>Neopterygii</taxon>
        <taxon>Teleostei</taxon>
        <taxon>Neoteleostei</taxon>
        <taxon>Acanthomorphata</taxon>
        <taxon>Carangaria</taxon>
        <taxon>Pleuronectiformes</taxon>
        <taxon>Pleuronectoidei</taxon>
        <taxon>Soleidae</taxon>
        <taxon>Solea</taxon>
    </lineage>
</organism>
<evidence type="ECO:0000256" key="5">
    <source>
        <dbReference type="ARBA" id="ARBA00023242"/>
    </source>
</evidence>
<dbReference type="PROSITE" id="PS51154">
    <property type="entry name" value="MACRO"/>
    <property type="match status" value="2"/>
</dbReference>
<name>A0AAV6RDS9_SOLSE</name>
<evidence type="ECO:0000256" key="4">
    <source>
        <dbReference type="ARBA" id="ARBA00023027"/>
    </source>
</evidence>
<protein>
    <submittedName>
        <fullName evidence="7">Poly [ADP-ribose] polymerase 9-like</fullName>
    </submittedName>
</protein>